<sequence length="406" mass="45190">MTLDIDQIRKDFPILDQQVYNKPLIYLDSAASSQKPLAVLKKEEQLHLEYYGNIHRGAHYLADQATNDFEAVRDKVAGFIHAGSREEIIFTKGTTESINLVAFSFGEAFIQAGDEIIVSEMEHHANIVPWQMMVERKGARIVKLPFADDGRLEVEKLDELINAKTKLIAVAHVSNTLGTINPVKEIITKAHAQGVKVMVDGAQAVKHIPVDVQELDADFYVFSAHKMYGPNGVGVLYGRKALLEQMPPYQGGGEMISEVTFEKTSFNELPYKFEAGTPHITGVIAFGVAIDYLLQLGVAEVASYENQLLEYATQKMEQIEGMRIFGTQKAKSGVITFNIDGIHPFDLGTMLDKMGIAVRTGRLCADPVMDHYQQAATIRISFAVYNTFDEIDRFIEALERLSVMLG</sequence>
<evidence type="ECO:0000256" key="7">
    <source>
        <dbReference type="ARBA" id="ARBA00022898"/>
    </source>
</evidence>
<dbReference type="NCBIfam" id="TIGR01979">
    <property type="entry name" value="sufS"/>
    <property type="match status" value="1"/>
</dbReference>
<evidence type="ECO:0000256" key="8">
    <source>
        <dbReference type="ARBA" id="ARBA00050776"/>
    </source>
</evidence>
<keyword evidence="11" id="KW-1185">Reference proteome</keyword>
<dbReference type="GO" id="GO:0006534">
    <property type="term" value="P:cysteine metabolic process"/>
    <property type="evidence" value="ECO:0007669"/>
    <property type="project" value="InterPro"/>
</dbReference>
<gene>
    <name evidence="10" type="ORF">SAMN05216283_11255</name>
</gene>
<dbReference type="RefSeq" id="WP_093921198.1">
    <property type="nucleotide sequence ID" value="NZ_FONW01000012.1"/>
</dbReference>
<dbReference type="InterPro" id="IPR015422">
    <property type="entry name" value="PyrdxlP-dep_Trfase_small"/>
</dbReference>
<dbReference type="GO" id="GO:0030170">
    <property type="term" value="F:pyridoxal phosphate binding"/>
    <property type="evidence" value="ECO:0007669"/>
    <property type="project" value="InterPro"/>
</dbReference>
<evidence type="ECO:0000313" key="11">
    <source>
        <dbReference type="Proteomes" id="UP000198964"/>
    </source>
</evidence>
<dbReference type="EMBL" id="FONW01000012">
    <property type="protein sequence ID" value="SFF66618.1"/>
    <property type="molecule type" value="Genomic_DNA"/>
</dbReference>
<dbReference type="Pfam" id="PF00266">
    <property type="entry name" value="Aminotran_5"/>
    <property type="match status" value="1"/>
</dbReference>
<proteinExistence type="inferred from homology"/>
<feature type="domain" description="Aminotransferase class V" evidence="9">
    <location>
        <begin position="25"/>
        <end position="394"/>
    </location>
</feature>
<evidence type="ECO:0000256" key="3">
    <source>
        <dbReference type="ARBA" id="ARBA00010447"/>
    </source>
</evidence>
<dbReference type="CDD" id="cd06453">
    <property type="entry name" value="SufS_like"/>
    <property type="match status" value="1"/>
</dbReference>
<dbReference type="GO" id="GO:0031071">
    <property type="term" value="F:cysteine desulfurase activity"/>
    <property type="evidence" value="ECO:0007669"/>
    <property type="project" value="UniProtKB-EC"/>
</dbReference>
<dbReference type="Proteomes" id="UP000198964">
    <property type="component" value="Unassembled WGS sequence"/>
</dbReference>
<dbReference type="PANTHER" id="PTHR43586">
    <property type="entry name" value="CYSTEINE DESULFURASE"/>
    <property type="match status" value="1"/>
</dbReference>
<evidence type="ECO:0000256" key="1">
    <source>
        <dbReference type="ARBA" id="ARBA00001933"/>
    </source>
</evidence>
<dbReference type="InterPro" id="IPR015421">
    <property type="entry name" value="PyrdxlP-dep_Trfase_major"/>
</dbReference>
<comment type="catalytic activity">
    <reaction evidence="8">
        <text>(sulfur carrier)-H + L-cysteine = (sulfur carrier)-SH + L-alanine</text>
        <dbReference type="Rhea" id="RHEA:43892"/>
        <dbReference type="Rhea" id="RHEA-COMP:14737"/>
        <dbReference type="Rhea" id="RHEA-COMP:14739"/>
        <dbReference type="ChEBI" id="CHEBI:29917"/>
        <dbReference type="ChEBI" id="CHEBI:35235"/>
        <dbReference type="ChEBI" id="CHEBI:57972"/>
        <dbReference type="ChEBI" id="CHEBI:64428"/>
        <dbReference type="EC" id="2.8.1.7"/>
    </reaction>
</comment>
<evidence type="ECO:0000256" key="4">
    <source>
        <dbReference type="ARBA" id="ARBA00012239"/>
    </source>
</evidence>
<dbReference type="Gene3D" id="3.40.640.10">
    <property type="entry name" value="Type I PLP-dependent aspartate aminotransferase-like (Major domain)"/>
    <property type="match status" value="1"/>
</dbReference>
<evidence type="ECO:0000256" key="2">
    <source>
        <dbReference type="ARBA" id="ARBA00002824"/>
    </source>
</evidence>
<name>A0A1I2KJV5_9BACT</name>
<dbReference type="STRING" id="655355.SAMN05216283_11255"/>
<dbReference type="Gene3D" id="3.90.1150.10">
    <property type="entry name" value="Aspartate Aminotransferase, domain 1"/>
    <property type="match status" value="1"/>
</dbReference>
<dbReference type="InterPro" id="IPR000192">
    <property type="entry name" value="Aminotrans_V_dom"/>
</dbReference>
<reference evidence="10 11" key="1">
    <citation type="submission" date="2016-10" db="EMBL/GenBank/DDBJ databases">
        <authorList>
            <person name="de Groot N.N."/>
        </authorList>
    </citation>
    <scope>NUCLEOTIDE SEQUENCE [LARGE SCALE GENOMIC DNA]</scope>
    <source>
        <strain evidence="10 11">CGMCC 1.9156</strain>
    </source>
</reference>
<comment type="function">
    <text evidence="2">Catalyzes the removal of elemental sulfur and selenium atoms from L-cysteine, L-cystine, L-selenocysteine, and L-selenocystine to produce L-alanine.</text>
</comment>
<dbReference type="PANTHER" id="PTHR43586:SF8">
    <property type="entry name" value="CYSTEINE DESULFURASE 1, CHLOROPLASTIC"/>
    <property type="match status" value="1"/>
</dbReference>
<comment type="similarity">
    <text evidence="3">Belongs to the class-V pyridoxal-phosphate-dependent aminotransferase family. Csd subfamily.</text>
</comment>
<dbReference type="InterPro" id="IPR016454">
    <property type="entry name" value="Cysteine_dSase"/>
</dbReference>
<evidence type="ECO:0000256" key="5">
    <source>
        <dbReference type="ARBA" id="ARBA00021850"/>
    </source>
</evidence>
<dbReference type="GO" id="GO:0016829">
    <property type="term" value="F:lyase activity"/>
    <property type="evidence" value="ECO:0007669"/>
    <property type="project" value="UniProtKB-KW"/>
</dbReference>
<comment type="cofactor">
    <cofactor evidence="1">
        <name>pyridoxal 5'-phosphate</name>
        <dbReference type="ChEBI" id="CHEBI:597326"/>
    </cofactor>
</comment>
<dbReference type="InterPro" id="IPR010970">
    <property type="entry name" value="Cys_dSase_SufS"/>
</dbReference>
<keyword evidence="7" id="KW-0663">Pyridoxal phosphate</keyword>
<dbReference type="InterPro" id="IPR015424">
    <property type="entry name" value="PyrdxlP-dep_Trfase"/>
</dbReference>
<keyword evidence="6" id="KW-0808">Transferase</keyword>
<organism evidence="10 11">
    <name type="scientific">Sunxiuqinia elliptica</name>
    <dbReference type="NCBI Taxonomy" id="655355"/>
    <lineage>
        <taxon>Bacteria</taxon>
        <taxon>Pseudomonadati</taxon>
        <taxon>Bacteroidota</taxon>
        <taxon>Bacteroidia</taxon>
        <taxon>Marinilabiliales</taxon>
        <taxon>Prolixibacteraceae</taxon>
        <taxon>Sunxiuqinia</taxon>
    </lineage>
</organism>
<evidence type="ECO:0000313" key="10">
    <source>
        <dbReference type="EMBL" id="SFF66618.1"/>
    </source>
</evidence>
<dbReference type="SUPFAM" id="SSF53383">
    <property type="entry name" value="PLP-dependent transferases"/>
    <property type="match status" value="1"/>
</dbReference>
<protein>
    <recommendedName>
        <fullName evidence="5">Probable cysteine desulfurase</fullName>
        <ecNumber evidence="4">2.8.1.7</ecNumber>
    </recommendedName>
</protein>
<evidence type="ECO:0000259" key="9">
    <source>
        <dbReference type="Pfam" id="PF00266"/>
    </source>
</evidence>
<evidence type="ECO:0000256" key="6">
    <source>
        <dbReference type="ARBA" id="ARBA00022679"/>
    </source>
</evidence>
<accession>A0A1I2KJV5</accession>
<dbReference type="AlphaFoldDB" id="A0A1I2KJV5"/>
<dbReference type="PIRSF" id="PIRSF005572">
    <property type="entry name" value="NifS"/>
    <property type="match status" value="1"/>
</dbReference>
<keyword evidence="10" id="KW-0456">Lyase</keyword>
<dbReference type="EC" id="2.8.1.7" evidence="4"/>